<reference evidence="2 3" key="1">
    <citation type="submission" date="2019-07" db="EMBL/GenBank/DDBJ databases">
        <title>Complete genome sequence of Comamonas sp. NLF 7-7 isolated from livestock.</title>
        <authorList>
            <person name="Kim D.H."/>
            <person name="Kim J.G."/>
        </authorList>
    </citation>
    <scope>NUCLEOTIDE SEQUENCE [LARGE SCALE GENOMIC DNA]</scope>
    <source>
        <strain evidence="2 3">NLF 7-7</strain>
    </source>
</reference>
<sequence length="196" mass="19656">MIRMNHTLTALAAGLVLSGSALAAGPAAGEGPFFQFDSLPVASQLQRAEVRAQAAHEAPLAGELPAAPLQLATSVLTRQQVRSEAVAHKPAAGLAPFGIALPASASVKARASVATPLALQTRPAAGNLPLAQAPMNASTLARAEVRSHALGAAPAAGEFTARQAALPASALSRAEVRASTREALASGFHVQSGNLS</sequence>
<gene>
    <name evidence="2" type="ORF">FOZ74_07935</name>
</gene>
<keyword evidence="1" id="KW-0732">Signal</keyword>
<feature type="chain" id="PRO_5022948896" description="DUF4148 domain-containing protein" evidence="1">
    <location>
        <begin position="24"/>
        <end position="196"/>
    </location>
</feature>
<keyword evidence="3" id="KW-1185">Reference proteome</keyword>
<organism evidence="2 3">
    <name type="scientific">Comamonas flocculans</name>
    <dbReference type="NCBI Taxonomy" id="2597701"/>
    <lineage>
        <taxon>Bacteria</taxon>
        <taxon>Pseudomonadati</taxon>
        <taxon>Pseudomonadota</taxon>
        <taxon>Betaproteobacteria</taxon>
        <taxon>Burkholderiales</taxon>
        <taxon>Comamonadaceae</taxon>
        <taxon>Comamonas</taxon>
    </lineage>
</organism>
<evidence type="ECO:0000256" key="1">
    <source>
        <dbReference type="SAM" id="SignalP"/>
    </source>
</evidence>
<accession>A0A5B8RW76</accession>
<proteinExistence type="predicted"/>
<dbReference type="OrthoDB" id="8921591at2"/>
<dbReference type="EMBL" id="CP042344">
    <property type="protein sequence ID" value="QEA12962.1"/>
    <property type="molecule type" value="Genomic_DNA"/>
</dbReference>
<feature type="signal peptide" evidence="1">
    <location>
        <begin position="1"/>
        <end position="23"/>
    </location>
</feature>
<evidence type="ECO:0000313" key="3">
    <source>
        <dbReference type="Proteomes" id="UP000321199"/>
    </source>
</evidence>
<dbReference type="Proteomes" id="UP000321199">
    <property type="component" value="Chromosome"/>
</dbReference>
<evidence type="ECO:0000313" key="2">
    <source>
        <dbReference type="EMBL" id="QEA12962.1"/>
    </source>
</evidence>
<dbReference type="KEGG" id="cof:FOZ74_07935"/>
<dbReference type="AlphaFoldDB" id="A0A5B8RW76"/>
<evidence type="ECO:0008006" key="4">
    <source>
        <dbReference type="Google" id="ProtNLM"/>
    </source>
</evidence>
<name>A0A5B8RW76_9BURK</name>
<protein>
    <recommendedName>
        <fullName evidence="4">DUF4148 domain-containing protein</fullName>
    </recommendedName>
</protein>